<dbReference type="InterPro" id="IPR016088">
    <property type="entry name" value="Chalcone_isomerase_3-sand"/>
</dbReference>
<keyword evidence="1" id="KW-0472">Membrane</keyword>
<evidence type="ECO:0000256" key="1">
    <source>
        <dbReference type="SAM" id="Phobius"/>
    </source>
</evidence>
<protein>
    <recommendedName>
        <fullName evidence="2">Chalcone isomerase domain-containing protein</fullName>
    </recommendedName>
</protein>
<dbReference type="Proteomes" id="UP001211907">
    <property type="component" value="Unassembled WGS sequence"/>
</dbReference>
<accession>A0AAD5XJL2</accession>
<comment type="caution">
    <text evidence="3">The sequence shown here is derived from an EMBL/GenBank/DDBJ whole genome shotgun (WGS) entry which is preliminary data.</text>
</comment>
<dbReference type="PANTHER" id="PTHR47284:SF3">
    <property type="entry name" value="FATTY-ACID-BINDING PROTEIN 2"/>
    <property type="match status" value="1"/>
</dbReference>
<keyword evidence="1" id="KW-1133">Transmembrane helix</keyword>
<evidence type="ECO:0000313" key="4">
    <source>
        <dbReference type="Proteomes" id="UP001211907"/>
    </source>
</evidence>
<dbReference type="EMBL" id="JADGJH010000145">
    <property type="protein sequence ID" value="KAJ3136171.1"/>
    <property type="molecule type" value="Genomic_DNA"/>
</dbReference>
<sequence>MIRRMFGKVLFGTRIALTDVTGRGIMQRRIVGVLGFGIGIGAGLSFVSANSIGILTLEAEWPVLTSASFAASYSDVDVFTDPDTSVLIPYSLSQRFAGRIHNFSLLGFGVRAVTVLNFHVYVAALYADAAAVAALKSDSRWKSFKPADLLSSTDSGFHMKSLVRHSNTELALIIEPVRQTTGVHLRQGFTRFLNARLAKDVRENNFPSSADQAEAEKAIADLERLFPVGTINKNERILFTKTADSCLRLEYQENGMQGTSSKHLAIRVLSWQLNQYIKNHTKFTYQAMLPLPSFKSFNLKGSSSRSGLMKFSVDKEKFNKNYEIEKKVRFSNRFFQIALSAINYYFLGEMVSSLINSHEGLSQTNFAPFIITNWTSTKILALELLLDLTATVFWIGCFASEVQLMGGDCPPNTGKGCDIFNWSLAWNILSAISWAVAVGLDVQSLAKGLGFLNYGDPIADMELDQTIKRMGRV</sequence>
<evidence type="ECO:0000313" key="3">
    <source>
        <dbReference type="EMBL" id="KAJ3136171.1"/>
    </source>
</evidence>
<dbReference type="AlphaFoldDB" id="A0AAD5XJL2"/>
<dbReference type="Gene3D" id="3.50.70.10">
    <property type="match status" value="1"/>
</dbReference>
<name>A0AAD5XJL2_9FUNG</name>
<proteinExistence type="predicted"/>
<dbReference type="InterPro" id="IPR036298">
    <property type="entry name" value="Chalcone_isomerase_sf"/>
</dbReference>
<dbReference type="Pfam" id="PF16035">
    <property type="entry name" value="Chalcone_2"/>
    <property type="match status" value="1"/>
</dbReference>
<keyword evidence="1" id="KW-0812">Transmembrane</keyword>
<dbReference type="PANTHER" id="PTHR47284">
    <property type="entry name" value="FATTY-ACID-BINDING PROTEIN 2"/>
    <property type="match status" value="1"/>
</dbReference>
<gene>
    <name evidence="3" type="ORF">HK100_001988</name>
</gene>
<keyword evidence="4" id="KW-1185">Reference proteome</keyword>
<feature type="transmembrane region" description="Helical" evidence="1">
    <location>
        <begin position="30"/>
        <end position="55"/>
    </location>
</feature>
<reference evidence="3" key="1">
    <citation type="submission" date="2020-05" db="EMBL/GenBank/DDBJ databases">
        <title>Phylogenomic resolution of chytrid fungi.</title>
        <authorList>
            <person name="Stajich J.E."/>
            <person name="Amses K."/>
            <person name="Simmons R."/>
            <person name="Seto K."/>
            <person name="Myers J."/>
            <person name="Bonds A."/>
            <person name="Quandt C.A."/>
            <person name="Barry K."/>
            <person name="Liu P."/>
            <person name="Grigoriev I."/>
            <person name="Longcore J.E."/>
            <person name="James T.Y."/>
        </authorList>
    </citation>
    <scope>NUCLEOTIDE SEQUENCE</scope>
    <source>
        <strain evidence="3">JEL0513</strain>
    </source>
</reference>
<feature type="domain" description="Chalcone isomerase" evidence="2">
    <location>
        <begin position="102"/>
        <end position="257"/>
    </location>
</feature>
<dbReference type="SUPFAM" id="SSF54626">
    <property type="entry name" value="Chalcone isomerase"/>
    <property type="match status" value="1"/>
</dbReference>
<dbReference type="InterPro" id="IPR016087">
    <property type="entry name" value="Chalcone_isomerase"/>
</dbReference>
<organism evidence="3 4">
    <name type="scientific">Physocladia obscura</name>
    <dbReference type="NCBI Taxonomy" id="109957"/>
    <lineage>
        <taxon>Eukaryota</taxon>
        <taxon>Fungi</taxon>
        <taxon>Fungi incertae sedis</taxon>
        <taxon>Chytridiomycota</taxon>
        <taxon>Chytridiomycota incertae sedis</taxon>
        <taxon>Chytridiomycetes</taxon>
        <taxon>Chytridiales</taxon>
        <taxon>Chytriomycetaceae</taxon>
        <taxon>Physocladia</taxon>
    </lineage>
</organism>
<dbReference type="GO" id="GO:0016872">
    <property type="term" value="F:intramolecular lyase activity"/>
    <property type="evidence" value="ECO:0007669"/>
    <property type="project" value="InterPro"/>
</dbReference>
<evidence type="ECO:0000259" key="2">
    <source>
        <dbReference type="Pfam" id="PF16035"/>
    </source>
</evidence>